<keyword evidence="1" id="KW-0233">DNA recombination</keyword>
<accession>A0A382ZQ97</accession>
<protein>
    <recommendedName>
        <fullName evidence="2">Tyr recombinase domain-containing protein</fullName>
    </recommendedName>
</protein>
<dbReference type="PANTHER" id="PTHR30349">
    <property type="entry name" value="PHAGE INTEGRASE-RELATED"/>
    <property type="match status" value="1"/>
</dbReference>
<dbReference type="PROSITE" id="PS51898">
    <property type="entry name" value="TYR_RECOMBINASE"/>
    <property type="match status" value="1"/>
</dbReference>
<dbReference type="AlphaFoldDB" id="A0A382ZQ97"/>
<dbReference type="Pfam" id="PF00589">
    <property type="entry name" value="Phage_integrase"/>
    <property type="match status" value="1"/>
</dbReference>
<evidence type="ECO:0000259" key="2">
    <source>
        <dbReference type="PROSITE" id="PS51898"/>
    </source>
</evidence>
<feature type="non-terminal residue" evidence="3">
    <location>
        <position position="1"/>
    </location>
</feature>
<dbReference type="GO" id="GO:0006310">
    <property type="term" value="P:DNA recombination"/>
    <property type="evidence" value="ECO:0007669"/>
    <property type="project" value="UniProtKB-KW"/>
</dbReference>
<dbReference type="InterPro" id="IPR013762">
    <property type="entry name" value="Integrase-like_cat_sf"/>
</dbReference>
<dbReference type="PANTHER" id="PTHR30349:SF64">
    <property type="entry name" value="PROPHAGE INTEGRASE INTD-RELATED"/>
    <property type="match status" value="1"/>
</dbReference>
<dbReference type="Gene3D" id="1.10.443.10">
    <property type="entry name" value="Intergrase catalytic core"/>
    <property type="match status" value="1"/>
</dbReference>
<evidence type="ECO:0000256" key="1">
    <source>
        <dbReference type="ARBA" id="ARBA00023172"/>
    </source>
</evidence>
<sequence length="241" mass="28356">IIHGANPECLIFKDLIPRYLESDHGWKESTYELNKRLLNGYIKFGFPKNKTTRAMTVRVVNSCNRWGFKNELIPNYNPIPGGNKYNIRDRVFTHSELKTLFDEVTPKHFNQFVQFAYYTGARSGEIRRISSQNVFFDYMFVDGKSGHRIVKLNSQAREILNNNSLWDYTINYVPLTWRRNVNRLGIANVRFHDLRRTFGYNLIKQGRPIYEVSKLLGHSSVTTTEKHYAPLRTIQIEEFIL</sequence>
<dbReference type="InterPro" id="IPR011010">
    <property type="entry name" value="DNA_brk_join_enz"/>
</dbReference>
<organism evidence="3">
    <name type="scientific">marine metagenome</name>
    <dbReference type="NCBI Taxonomy" id="408172"/>
    <lineage>
        <taxon>unclassified sequences</taxon>
        <taxon>metagenomes</taxon>
        <taxon>ecological metagenomes</taxon>
    </lineage>
</organism>
<dbReference type="CDD" id="cd00796">
    <property type="entry name" value="INT_Rci_Hp1_C"/>
    <property type="match status" value="1"/>
</dbReference>
<feature type="domain" description="Tyr recombinase" evidence="2">
    <location>
        <begin position="87"/>
        <end position="241"/>
    </location>
</feature>
<reference evidence="3" key="1">
    <citation type="submission" date="2018-05" db="EMBL/GenBank/DDBJ databases">
        <authorList>
            <person name="Lanie J.A."/>
            <person name="Ng W.-L."/>
            <person name="Kazmierczak K.M."/>
            <person name="Andrzejewski T.M."/>
            <person name="Davidsen T.M."/>
            <person name="Wayne K.J."/>
            <person name="Tettelin H."/>
            <person name="Glass J.I."/>
            <person name="Rusch D."/>
            <person name="Podicherti R."/>
            <person name="Tsui H.-C.T."/>
            <person name="Winkler M.E."/>
        </authorList>
    </citation>
    <scope>NUCLEOTIDE SEQUENCE</scope>
</reference>
<evidence type="ECO:0000313" key="3">
    <source>
        <dbReference type="EMBL" id="SVD97642.1"/>
    </source>
</evidence>
<dbReference type="InterPro" id="IPR050090">
    <property type="entry name" value="Tyrosine_recombinase_XerCD"/>
</dbReference>
<dbReference type="InterPro" id="IPR002104">
    <property type="entry name" value="Integrase_catalytic"/>
</dbReference>
<name>A0A382ZQ97_9ZZZZ</name>
<gene>
    <name evidence="3" type="ORF">METZ01_LOCUS450496</name>
</gene>
<dbReference type="SUPFAM" id="SSF56349">
    <property type="entry name" value="DNA breaking-rejoining enzymes"/>
    <property type="match status" value="1"/>
</dbReference>
<dbReference type="GO" id="GO:0015074">
    <property type="term" value="P:DNA integration"/>
    <property type="evidence" value="ECO:0007669"/>
    <property type="project" value="InterPro"/>
</dbReference>
<proteinExistence type="predicted"/>
<dbReference type="EMBL" id="UINC01185770">
    <property type="protein sequence ID" value="SVD97642.1"/>
    <property type="molecule type" value="Genomic_DNA"/>
</dbReference>
<dbReference type="GO" id="GO:0003677">
    <property type="term" value="F:DNA binding"/>
    <property type="evidence" value="ECO:0007669"/>
    <property type="project" value="InterPro"/>
</dbReference>